<feature type="domain" description="GtrA/DPMS transmembrane" evidence="7">
    <location>
        <begin position="135"/>
        <end position="255"/>
    </location>
</feature>
<name>A0A2M7XLK5_9BACT</name>
<evidence type="ECO:0000256" key="5">
    <source>
        <dbReference type="ARBA" id="ARBA00023136"/>
    </source>
</evidence>
<dbReference type="Pfam" id="PF04138">
    <property type="entry name" value="GtrA_DPMS_TM"/>
    <property type="match status" value="1"/>
</dbReference>
<feature type="transmembrane region" description="Helical" evidence="6">
    <location>
        <begin position="232"/>
        <end position="255"/>
    </location>
</feature>
<evidence type="ECO:0000256" key="1">
    <source>
        <dbReference type="ARBA" id="ARBA00004141"/>
    </source>
</evidence>
<keyword evidence="4 6" id="KW-1133">Transmembrane helix</keyword>
<keyword evidence="5 6" id="KW-0472">Membrane</keyword>
<evidence type="ECO:0000313" key="8">
    <source>
        <dbReference type="EMBL" id="PJA49510.1"/>
    </source>
</evidence>
<dbReference type="InterPro" id="IPR051401">
    <property type="entry name" value="GtrA_CellWall_Glycosyl"/>
</dbReference>
<dbReference type="EMBL" id="PFWP01000052">
    <property type="protein sequence ID" value="PJA49510.1"/>
    <property type="molecule type" value="Genomic_DNA"/>
</dbReference>
<gene>
    <name evidence="8" type="ORF">CO169_01815</name>
</gene>
<accession>A0A2M7XLK5</accession>
<organism evidence="8 9">
    <name type="scientific">Candidatus Shapirobacteria bacterium CG_4_9_14_3_um_filter_39_13</name>
    <dbReference type="NCBI Taxonomy" id="1974479"/>
    <lineage>
        <taxon>Bacteria</taxon>
        <taxon>Candidatus Shapironibacteriota</taxon>
    </lineage>
</organism>
<comment type="subcellular location">
    <subcellularLocation>
        <location evidence="1">Membrane</location>
        <topology evidence="1">Multi-pass membrane protein</topology>
    </subcellularLocation>
</comment>
<dbReference type="Proteomes" id="UP000230062">
    <property type="component" value="Unassembled WGS sequence"/>
</dbReference>
<proteinExistence type="inferred from homology"/>
<reference evidence="9" key="1">
    <citation type="submission" date="2017-09" db="EMBL/GenBank/DDBJ databases">
        <title>Depth-based differentiation of microbial function through sediment-hosted aquifers and enrichment of novel symbionts in the deep terrestrial subsurface.</title>
        <authorList>
            <person name="Probst A.J."/>
            <person name="Ladd B."/>
            <person name="Jarett J.K."/>
            <person name="Geller-Mcgrath D.E."/>
            <person name="Sieber C.M.K."/>
            <person name="Emerson J.B."/>
            <person name="Anantharaman K."/>
            <person name="Thomas B.C."/>
            <person name="Malmstrom R."/>
            <person name="Stieglmeier M."/>
            <person name="Klingl A."/>
            <person name="Woyke T."/>
            <person name="Ryan C.M."/>
            <person name="Banfield J.F."/>
        </authorList>
    </citation>
    <scope>NUCLEOTIDE SEQUENCE [LARGE SCALE GENOMIC DNA]</scope>
</reference>
<feature type="transmembrane region" description="Helical" evidence="6">
    <location>
        <begin position="159"/>
        <end position="179"/>
    </location>
</feature>
<evidence type="ECO:0000313" key="9">
    <source>
        <dbReference type="Proteomes" id="UP000230062"/>
    </source>
</evidence>
<evidence type="ECO:0000256" key="3">
    <source>
        <dbReference type="ARBA" id="ARBA00022692"/>
    </source>
</evidence>
<evidence type="ECO:0000256" key="2">
    <source>
        <dbReference type="ARBA" id="ARBA00009399"/>
    </source>
</evidence>
<evidence type="ECO:0000256" key="6">
    <source>
        <dbReference type="SAM" id="Phobius"/>
    </source>
</evidence>
<dbReference type="GO" id="GO:0005886">
    <property type="term" value="C:plasma membrane"/>
    <property type="evidence" value="ECO:0007669"/>
    <property type="project" value="TreeGrafter"/>
</dbReference>
<dbReference type="InterPro" id="IPR007267">
    <property type="entry name" value="GtrA_DPMS_TM"/>
</dbReference>
<dbReference type="PANTHER" id="PTHR38459:SF1">
    <property type="entry name" value="PROPHAGE BACTOPRENOL-LINKED GLUCOSE TRANSLOCASE HOMOLOG"/>
    <property type="match status" value="1"/>
</dbReference>
<feature type="transmembrane region" description="Helical" evidence="6">
    <location>
        <begin position="200"/>
        <end position="226"/>
    </location>
</feature>
<sequence>YDYVIGSRFIKGGSYPQEWSFYRKFLTKYGGLFSRIVLFFPNINKVKDVSTGLKLTRVKNILEKVDFSKIANDFVYKTQILYQIVNMGAKVIEIPLQFKLRERGETKMGFETVIGTFRAIILLRLTDPKILHFIKFGTVGFTGYLVNAFFLYLFAKIGFWEWAAWATSTELAIIANFTLNNLWTFRAEKIGGAKRLSYKFLQFNLTSSGALLIQTSLGTLGVALFGPQYRQLLLPFIVLFLVMPYNYFMANVVIWKRWKLPFLKKR</sequence>
<dbReference type="AlphaFoldDB" id="A0A2M7XLK5"/>
<protein>
    <recommendedName>
        <fullName evidence="7">GtrA/DPMS transmembrane domain-containing protein</fullName>
    </recommendedName>
</protein>
<feature type="non-terminal residue" evidence="8">
    <location>
        <position position="1"/>
    </location>
</feature>
<keyword evidence="3 6" id="KW-0812">Transmembrane</keyword>
<feature type="transmembrane region" description="Helical" evidence="6">
    <location>
        <begin position="133"/>
        <end position="153"/>
    </location>
</feature>
<dbReference type="PANTHER" id="PTHR38459">
    <property type="entry name" value="PROPHAGE BACTOPRENOL-LINKED GLUCOSE TRANSLOCASE HOMOLOG"/>
    <property type="match status" value="1"/>
</dbReference>
<comment type="similarity">
    <text evidence="2">Belongs to the GtrA family.</text>
</comment>
<comment type="caution">
    <text evidence="8">The sequence shown here is derived from an EMBL/GenBank/DDBJ whole genome shotgun (WGS) entry which is preliminary data.</text>
</comment>
<evidence type="ECO:0000259" key="7">
    <source>
        <dbReference type="Pfam" id="PF04138"/>
    </source>
</evidence>
<dbReference type="GO" id="GO:0000271">
    <property type="term" value="P:polysaccharide biosynthetic process"/>
    <property type="evidence" value="ECO:0007669"/>
    <property type="project" value="InterPro"/>
</dbReference>
<evidence type="ECO:0000256" key="4">
    <source>
        <dbReference type="ARBA" id="ARBA00022989"/>
    </source>
</evidence>